<evidence type="ECO:0000256" key="1">
    <source>
        <dbReference type="SAM" id="Coils"/>
    </source>
</evidence>
<evidence type="ECO:0000313" key="6">
    <source>
        <dbReference type="Proteomes" id="UP001372338"/>
    </source>
</evidence>
<organism evidence="5 6">
    <name type="scientific">Crotalaria pallida</name>
    <name type="common">Smooth rattlebox</name>
    <name type="synonym">Crotalaria striata</name>
    <dbReference type="NCBI Taxonomy" id="3830"/>
    <lineage>
        <taxon>Eukaryota</taxon>
        <taxon>Viridiplantae</taxon>
        <taxon>Streptophyta</taxon>
        <taxon>Embryophyta</taxon>
        <taxon>Tracheophyta</taxon>
        <taxon>Spermatophyta</taxon>
        <taxon>Magnoliopsida</taxon>
        <taxon>eudicotyledons</taxon>
        <taxon>Gunneridae</taxon>
        <taxon>Pentapetalae</taxon>
        <taxon>rosids</taxon>
        <taxon>fabids</taxon>
        <taxon>Fabales</taxon>
        <taxon>Fabaceae</taxon>
        <taxon>Papilionoideae</taxon>
        <taxon>50 kb inversion clade</taxon>
        <taxon>genistoids sensu lato</taxon>
        <taxon>core genistoids</taxon>
        <taxon>Crotalarieae</taxon>
        <taxon>Crotalaria</taxon>
    </lineage>
</organism>
<feature type="coiled-coil region" evidence="1">
    <location>
        <begin position="387"/>
        <end position="464"/>
    </location>
</feature>
<feature type="transmembrane region" description="Helical" evidence="3">
    <location>
        <begin position="148"/>
        <end position="170"/>
    </location>
</feature>
<reference evidence="5 6" key="1">
    <citation type="submission" date="2024-01" db="EMBL/GenBank/DDBJ databases">
        <title>The genomes of 5 underutilized Papilionoideae crops provide insights into root nodulation and disease resistanc.</title>
        <authorList>
            <person name="Yuan L."/>
        </authorList>
    </citation>
    <scope>NUCLEOTIDE SEQUENCE [LARGE SCALE GENOMIC DNA]</scope>
    <source>
        <strain evidence="5">ZHUSHIDOU_FW_LH</strain>
        <tissue evidence="5">Leaf</tissue>
    </source>
</reference>
<evidence type="ECO:0000313" key="5">
    <source>
        <dbReference type="EMBL" id="KAK7288485.1"/>
    </source>
</evidence>
<accession>A0AAN9P7P7</accession>
<dbReference type="PANTHER" id="PTHR48154:SF1">
    <property type="entry name" value="PROTEIN, PUTATIVE-RELATED"/>
    <property type="match status" value="1"/>
</dbReference>
<protein>
    <recommendedName>
        <fullName evidence="4">DUF7745 domain-containing protein</fullName>
    </recommendedName>
</protein>
<keyword evidence="3" id="KW-0472">Membrane</keyword>
<feature type="domain" description="DUF7745" evidence="4">
    <location>
        <begin position="37"/>
        <end position="143"/>
    </location>
</feature>
<keyword evidence="3" id="KW-1133">Transmembrane helix</keyword>
<dbReference type="PANTHER" id="PTHR48154">
    <property type="entry name" value="PROTEIN, PUTATIVE-RELATED"/>
    <property type="match status" value="1"/>
</dbReference>
<keyword evidence="1" id="KW-0175">Coiled coil</keyword>
<keyword evidence="6" id="KW-1185">Reference proteome</keyword>
<feature type="compositionally biased region" description="Basic and acidic residues" evidence="2">
    <location>
        <begin position="277"/>
        <end position="298"/>
    </location>
</feature>
<dbReference type="EMBL" id="JAYWIO010000001">
    <property type="protein sequence ID" value="KAK7288485.1"/>
    <property type="molecule type" value="Genomic_DNA"/>
</dbReference>
<proteinExistence type="predicted"/>
<keyword evidence="3" id="KW-0812">Transmembrane</keyword>
<evidence type="ECO:0000259" key="4">
    <source>
        <dbReference type="Pfam" id="PF24924"/>
    </source>
</evidence>
<evidence type="ECO:0000256" key="3">
    <source>
        <dbReference type="SAM" id="Phobius"/>
    </source>
</evidence>
<feature type="region of interest" description="Disordered" evidence="2">
    <location>
        <begin position="254"/>
        <end position="298"/>
    </location>
</feature>
<evidence type="ECO:0000256" key="2">
    <source>
        <dbReference type="SAM" id="MobiDB-lite"/>
    </source>
</evidence>
<dbReference type="Pfam" id="PF24924">
    <property type="entry name" value="DUF7745"/>
    <property type="match status" value="2"/>
</dbReference>
<dbReference type="InterPro" id="IPR056647">
    <property type="entry name" value="DUF7745"/>
</dbReference>
<name>A0AAN9P7P7_CROPI</name>
<comment type="caution">
    <text evidence="5">The sequence shown here is derived from an EMBL/GenBank/DDBJ whole genome shotgun (WGS) entry which is preliminary data.</text>
</comment>
<dbReference type="Proteomes" id="UP001372338">
    <property type="component" value="Unassembled WGS sequence"/>
</dbReference>
<feature type="domain" description="DUF7745" evidence="4">
    <location>
        <begin position="155"/>
        <end position="247"/>
    </location>
</feature>
<gene>
    <name evidence="5" type="ORF">RIF29_01945</name>
</gene>
<dbReference type="AlphaFoldDB" id="A0AAN9P7P7"/>
<sequence length="532" mass="62313">MANKNIPSEKTSNVTKKHGFNVNFIINPLGRLNSVIENLPRFVKDKFISEYDDILYLSLIEVEEPAIRTLVQYWNVKLGVFELPHIDTTPTLEEYQKLLGLFQLDKIYYQGLLTKEEDILKLLDIKDNPGIRTAQKPFSGLKQNLWKIIWSILLKIINGFLGFSGIPLIGPRSSFLYFPCLVLRQMGWTQTLPEGEIESFCLEGEESRAKEGTFLQAWRNLKILGTKELQQQIKTEVASYVAWRRARTEGFTPLIPFPKNSGPTSKEQSLQKKPRKIKDLEKENPSSTEASKRRMEDNLEEEVKNLKDQLRVKDVALSNSARKCKGLVNQIGELRQKNSHQKMNLLEMEKIVKDRDEEIRLLEKLMNCIKKEQLQDEETWKMTRERDEWQKRQIEILERQLAQNEEEHTNMMSAAKNEIERIKEVIQNTNDFHDQCKIEFNEILKRLDEELAEARHQISFLKREYGARVRQYASFSEQWLIDFDKARAEIDAPGVPWKIIRYFKEYDGMARLIRAKGKNEPEYTPTEYPPGT</sequence>